<reference evidence="2 3" key="1">
    <citation type="submission" date="2019-01" db="EMBL/GenBank/DDBJ databases">
        <title>Draft Genome and Complete Hox-Cluster Characterization of the Sterlet Sturgeon (Acipenser ruthenus).</title>
        <authorList>
            <person name="Wei Q."/>
        </authorList>
    </citation>
    <scope>NUCLEOTIDE SEQUENCE [LARGE SCALE GENOMIC DNA]</scope>
    <source>
        <strain evidence="2">WHYD16114868_AA</strain>
        <tissue evidence="2">Blood</tissue>
    </source>
</reference>
<evidence type="ECO:0000256" key="1">
    <source>
        <dbReference type="SAM" id="MobiDB-lite"/>
    </source>
</evidence>
<evidence type="ECO:0000313" key="3">
    <source>
        <dbReference type="Proteomes" id="UP000289886"/>
    </source>
</evidence>
<accession>A0A444UDS0</accession>
<keyword evidence="3" id="KW-1185">Reference proteome</keyword>
<sequence>MEKREGFDYLAAQLERLGRDWETPSVPCCTPVTSMLKECTSLPLEAEECTYQAGAAFGIEKPVAHRSSISLKLLEVFPDGEFAAGEIEPLRGVKPARLIRSTCHMFKLKAVETREPTVEKTPSTQPPLILRCKTGATQHHRKRKRPSGFAGQPKTDSSIGDRTKATLKKPDITHRRHIALKLPEISPSGEFPTEQIRKRKLGNPARSVNLLCRMQPLNTKSMETSKSESGGHFPVSLPAAPLQHEEGVAQHRGKERTPTETVAPQKTHSRTSKSTGHVFYIKLPEFQLKVGTVNPCDRKASKRQGQIWRGV</sequence>
<comment type="caution">
    <text evidence="2">The sequence shown here is derived from an EMBL/GenBank/DDBJ whole genome shotgun (WGS) entry which is preliminary data.</text>
</comment>
<gene>
    <name evidence="2" type="ORF">EOD39_5584</name>
</gene>
<dbReference type="Proteomes" id="UP000289886">
    <property type="component" value="Unassembled WGS sequence"/>
</dbReference>
<dbReference type="AlphaFoldDB" id="A0A444UDS0"/>
<feature type="region of interest" description="Disordered" evidence="1">
    <location>
        <begin position="134"/>
        <end position="167"/>
    </location>
</feature>
<organism evidence="2 3">
    <name type="scientific">Acipenser ruthenus</name>
    <name type="common">Sterlet sturgeon</name>
    <dbReference type="NCBI Taxonomy" id="7906"/>
    <lineage>
        <taxon>Eukaryota</taxon>
        <taxon>Metazoa</taxon>
        <taxon>Chordata</taxon>
        <taxon>Craniata</taxon>
        <taxon>Vertebrata</taxon>
        <taxon>Euteleostomi</taxon>
        <taxon>Actinopterygii</taxon>
        <taxon>Chondrostei</taxon>
        <taxon>Acipenseriformes</taxon>
        <taxon>Acipenseridae</taxon>
        <taxon>Acipenser</taxon>
    </lineage>
</organism>
<proteinExistence type="predicted"/>
<feature type="region of interest" description="Disordered" evidence="1">
    <location>
        <begin position="248"/>
        <end position="274"/>
    </location>
</feature>
<dbReference type="EMBL" id="SCEB01214770">
    <property type="protein sequence ID" value="RXM33315.1"/>
    <property type="molecule type" value="Genomic_DNA"/>
</dbReference>
<evidence type="ECO:0000313" key="2">
    <source>
        <dbReference type="EMBL" id="RXM33315.1"/>
    </source>
</evidence>
<name>A0A444UDS0_ACIRT</name>
<protein>
    <submittedName>
        <fullName evidence="2">Uncharacterized protein</fullName>
    </submittedName>
</protein>